<dbReference type="PROSITE" id="PS50931">
    <property type="entry name" value="HTH_LYSR"/>
    <property type="match status" value="1"/>
</dbReference>
<evidence type="ECO:0000256" key="1">
    <source>
        <dbReference type="ARBA" id="ARBA00009437"/>
    </source>
</evidence>
<dbReference type="InterPro" id="IPR036388">
    <property type="entry name" value="WH-like_DNA-bd_sf"/>
</dbReference>
<evidence type="ECO:0000259" key="6">
    <source>
        <dbReference type="PROSITE" id="PS50931"/>
    </source>
</evidence>
<keyword evidence="3" id="KW-0238">DNA-binding</keyword>
<evidence type="ECO:0000256" key="4">
    <source>
        <dbReference type="ARBA" id="ARBA00023163"/>
    </source>
</evidence>
<evidence type="ECO:0000313" key="7">
    <source>
        <dbReference type="EMBL" id="GGH82521.1"/>
    </source>
</evidence>
<evidence type="ECO:0000256" key="2">
    <source>
        <dbReference type="ARBA" id="ARBA00023015"/>
    </source>
</evidence>
<name>A0A8J2ZVY9_9BACL</name>
<gene>
    <name evidence="7" type="ORF">GCM10007096_22030</name>
</gene>
<feature type="coiled-coil region" evidence="5">
    <location>
        <begin position="70"/>
        <end position="97"/>
    </location>
</feature>
<evidence type="ECO:0000256" key="3">
    <source>
        <dbReference type="ARBA" id="ARBA00023125"/>
    </source>
</evidence>
<dbReference type="Pfam" id="PF00126">
    <property type="entry name" value="HTH_1"/>
    <property type="match status" value="1"/>
</dbReference>
<dbReference type="InterPro" id="IPR036390">
    <property type="entry name" value="WH_DNA-bd_sf"/>
</dbReference>
<dbReference type="InterPro" id="IPR000847">
    <property type="entry name" value="LysR_HTH_N"/>
</dbReference>
<reference evidence="7" key="2">
    <citation type="submission" date="2020-09" db="EMBL/GenBank/DDBJ databases">
        <authorList>
            <person name="Sun Q."/>
            <person name="Zhou Y."/>
        </authorList>
    </citation>
    <scope>NUCLEOTIDE SEQUENCE</scope>
    <source>
        <strain evidence="7">CGMCC 1.12777</strain>
    </source>
</reference>
<comment type="similarity">
    <text evidence="1">Belongs to the LysR transcriptional regulatory family.</text>
</comment>
<dbReference type="SUPFAM" id="SSF46785">
    <property type="entry name" value="Winged helix' DNA-binding domain"/>
    <property type="match status" value="1"/>
</dbReference>
<sequence>MDIDSMDLYCFVKVAYQKSITRTAHHLHLTQPALTSRLQKLEAKLGVQLLLRSSKGIKLTEEGSLFLKHAIRILKELNAIETELNKLQEGYNTIKSNH</sequence>
<accession>A0A8J2ZVY9</accession>
<dbReference type="RefSeq" id="WP_188497453.1">
    <property type="nucleotide sequence ID" value="NZ_BMFV01000015.1"/>
</dbReference>
<dbReference type="PANTHER" id="PTHR30419:SF8">
    <property type="entry name" value="NITROGEN ASSIMILATION TRANSCRIPTIONAL ACTIVATOR-RELATED"/>
    <property type="match status" value="1"/>
</dbReference>
<dbReference type="GO" id="GO:0003677">
    <property type="term" value="F:DNA binding"/>
    <property type="evidence" value="ECO:0007669"/>
    <property type="project" value="UniProtKB-KW"/>
</dbReference>
<evidence type="ECO:0000313" key="8">
    <source>
        <dbReference type="Proteomes" id="UP000656813"/>
    </source>
</evidence>
<comment type="caution">
    <text evidence="7">The sequence shown here is derived from an EMBL/GenBank/DDBJ whole genome shotgun (WGS) entry which is preliminary data.</text>
</comment>
<keyword evidence="5" id="KW-0175">Coiled coil</keyword>
<dbReference type="PRINTS" id="PR00039">
    <property type="entry name" value="HTHLYSR"/>
</dbReference>
<evidence type="ECO:0000256" key="5">
    <source>
        <dbReference type="SAM" id="Coils"/>
    </source>
</evidence>
<feature type="domain" description="HTH lysR-type" evidence="6">
    <location>
        <begin position="1"/>
        <end position="60"/>
    </location>
</feature>
<proteinExistence type="inferred from homology"/>
<dbReference type="GO" id="GO:0005829">
    <property type="term" value="C:cytosol"/>
    <property type="evidence" value="ECO:0007669"/>
    <property type="project" value="TreeGrafter"/>
</dbReference>
<protein>
    <recommendedName>
        <fullName evidence="6">HTH lysR-type domain-containing protein</fullName>
    </recommendedName>
</protein>
<dbReference type="AlphaFoldDB" id="A0A8J2ZVY9"/>
<dbReference type="GO" id="GO:0003700">
    <property type="term" value="F:DNA-binding transcription factor activity"/>
    <property type="evidence" value="ECO:0007669"/>
    <property type="project" value="InterPro"/>
</dbReference>
<dbReference type="EMBL" id="BMFV01000015">
    <property type="protein sequence ID" value="GGH82521.1"/>
    <property type="molecule type" value="Genomic_DNA"/>
</dbReference>
<keyword evidence="8" id="KW-1185">Reference proteome</keyword>
<dbReference type="Proteomes" id="UP000656813">
    <property type="component" value="Unassembled WGS sequence"/>
</dbReference>
<dbReference type="Gene3D" id="1.10.10.10">
    <property type="entry name" value="Winged helix-like DNA-binding domain superfamily/Winged helix DNA-binding domain"/>
    <property type="match status" value="1"/>
</dbReference>
<keyword evidence="4" id="KW-0804">Transcription</keyword>
<dbReference type="InterPro" id="IPR050950">
    <property type="entry name" value="HTH-type_LysR_regulators"/>
</dbReference>
<dbReference type="FunFam" id="1.10.10.10:FF:000001">
    <property type="entry name" value="LysR family transcriptional regulator"/>
    <property type="match status" value="1"/>
</dbReference>
<organism evidence="7 8">
    <name type="scientific">Pullulanibacillus pueri</name>
    <dbReference type="NCBI Taxonomy" id="1437324"/>
    <lineage>
        <taxon>Bacteria</taxon>
        <taxon>Bacillati</taxon>
        <taxon>Bacillota</taxon>
        <taxon>Bacilli</taxon>
        <taxon>Bacillales</taxon>
        <taxon>Sporolactobacillaceae</taxon>
        <taxon>Pullulanibacillus</taxon>
    </lineage>
</organism>
<keyword evidence="2" id="KW-0805">Transcription regulation</keyword>
<reference evidence="7" key="1">
    <citation type="journal article" date="2014" name="Int. J. Syst. Evol. Microbiol.">
        <title>Complete genome sequence of Corynebacterium casei LMG S-19264T (=DSM 44701T), isolated from a smear-ripened cheese.</title>
        <authorList>
            <consortium name="US DOE Joint Genome Institute (JGI-PGF)"/>
            <person name="Walter F."/>
            <person name="Albersmeier A."/>
            <person name="Kalinowski J."/>
            <person name="Ruckert C."/>
        </authorList>
    </citation>
    <scope>NUCLEOTIDE SEQUENCE</scope>
    <source>
        <strain evidence="7">CGMCC 1.12777</strain>
    </source>
</reference>
<dbReference type="PANTHER" id="PTHR30419">
    <property type="entry name" value="HTH-TYPE TRANSCRIPTIONAL REGULATOR YBHD"/>
    <property type="match status" value="1"/>
</dbReference>